<protein>
    <submittedName>
        <fullName evidence="2">Uncharacterized protein</fullName>
    </submittedName>
</protein>
<accession>A0AA39QQF5</accession>
<name>A0AA39QQF5_9LECA</name>
<evidence type="ECO:0000313" key="3">
    <source>
        <dbReference type="Proteomes" id="UP001166286"/>
    </source>
</evidence>
<reference evidence="2" key="1">
    <citation type="submission" date="2023-03" db="EMBL/GenBank/DDBJ databases">
        <title>Complete genome of Cladonia borealis.</title>
        <authorList>
            <person name="Park H."/>
        </authorList>
    </citation>
    <scope>NUCLEOTIDE SEQUENCE</scope>
    <source>
        <strain evidence="2">ANT050790</strain>
    </source>
</reference>
<proteinExistence type="predicted"/>
<dbReference type="Proteomes" id="UP001166286">
    <property type="component" value="Unassembled WGS sequence"/>
</dbReference>
<gene>
    <name evidence="2" type="ORF">JMJ35_010273</name>
</gene>
<organism evidence="2 3">
    <name type="scientific">Cladonia borealis</name>
    <dbReference type="NCBI Taxonomy" id="184061"/>
    <lineage>
        <taxon>Eukaryota</taxon>
        <taxon>Fungi</taxon>
        <taxon>Dikarya</taxon>
        <taxon>Ascomycota</taxon>
        <taxon>Pezizomycotina</taxon>
        <taxon>Lecanoromycetes</taxon>
        <taxon>OSLEUM clade</taxon>
        <taxon>Lecanoromycetidae</taxon>
        <taxon>Lecanorales</taxon>
        <taxon>Lecanorineae</taxon>
        <taxon>Cladoniaceae</taxon>
        <taxon>Cladonia</taxon>
    </lineage>
</organism>
<feature type="region of interest" description="Disordered" evidence="1">
    <location>
        <begin position="307"/>
        <end position="363"/>
    </location>
</feature>
<keyword evidence="3" id="KW-1185">Reference proteome</keyword>
<feature type="region of interest" description="Disordered" evidence="1">
    <location>
        <begin position="400"/>
        <end position="430"/>
    </location>
</feature>
<sequence length="470" mass="53148">MSEKNDPSTQASDAEDLKVYVIDQLNQDLGQATLKLTLMLEDLRGSAKPDPDQSRIVSDNLSPLAAHGQPTDKIYFPLADAYYKNVSHSKRLWFWLRGSKTIEWIPRTTSFRIRPFAARCQIILIPDVPDCTLGQQITYILILRATYSNSWADLTKIYNKIWNDWDWVLVEFAPQRPECWSKWLGMRPYPEVSKDEVRDMWRHQTIYKRDPDSMRIALENLRSKTGFRCRYPDYDGYITAFHATFENLMTYIEQKAQVVEVELKTLGEGDMEGTHDAKVDEQKAENDHLGVEHTEVQLQNMTNMGIGAHNADVEPNQVKDTKPGSQDADAEPKEMEDGQPSVNDTDSEPTIVGDTEPSSHSSDTELVVAKDFEAGSQNAGIGSKKMQDNKSGAHDTIEGAEQVDDSGWITHGTDADYAQDEYTPPAVHDRSADSAKVEFMPPLPLDSDADFPQVRGMRIVNFMLDNSDYD</sequence>
<comment type="caution">
    <text evidence="2">The sequence shown here is derived from an EMBL/GenBank/DDBJ whole genome shotgun (WGS) entry which is preliminary data.</text>
</comment>
<dbReference type="EMBL" id="JAFEKC020000024">
    <property type="protein sequence ID" value="KAK0507235.1"/>
    <property type="molecule type" value="Genomic_DNA"/>
</dbReference>
<evidence type="ECO:0000256" key="1">
    <source>
        <dbReference type="SAM" id="MobiDB-lite"/>
    </source>
</evidence>
<evidence type="ECO:0000313" key="2">
    <source>
        <dbReference type="EMBL" id="KAK0507235.1"/>
    </source>
</evidence>
<dbReference type="AlphaFoldDB" id="A0AA39QQF5"/>